<dbReference type="PROSITE" id="PS51318">
    <property type="entry name" value="TAT"/>
    <property type="match status" value="1"/>
</dbReference>
<keyword evidence="1" id="KW-0732">Signal</keyword>
<dbReference type="EMBL" id="FXXP01000001">
    <property type="protein sequence ID" value="SMX26782.1"/>
    <property type="molecule type" value="Genomic_DNA"/>
</dbReference>
<sequence>MAFDVTRRTFVLGTTAALAMPGAAWALNESQASALVGKLVGAINKIIDSGKSEKAMIGEFEKVFKRYADLSYVAAYAMGADGRRASGGQKKAFTKAFTGYMSRKYGKRFREFIGGRLEVTGVRKVKNYYEVTTVAHLRGEAPFDLKFHVSDRSGKNLFFNMYIEGVNLLLTERTEIGAMLDKRRGDIDAMIKDLSKAG</sequence>
<feature type="signal peptide" evidence="1">
    <location>
        <begin position="1"/>
        <end position="26"/>
    </location>
</feature>
<dbReference type="Gene3D" id="3.10.450.710">
    <property type="entry name" value="Tgt2/MlaC"/>
    <property type="match status" value="1"/>
</dbReference>
<gene>
    <name evidence="2" type="ORF">TRP8649_00867</name>
</gene>
<dbReference type="InterPro" id="IPR042245">
    <property type="entry name" value="Tgt2/MlaC_sf"/>
</dbReference>
<evidence type="ECO:0000313" key="3">
    <source>
        <dbReference type="Proteomes" id="UP000225972"/>
    </source>
</evidence>
<feature type="chain" id="PRO_5012986172" evidence="1">
    <location>
        <begin position="27"/>
        <end position="198"/>
    </location>
</feature>
<protein>
    <submittedName>
        <fullName evidence="2">Toluene tolerance, Ttg2</fullName>
    </submittedName>
</protein>
<organism evidence="2 3">
    <name type="scientific">Pelagimonas phthalicica</name>
    <dbReference type="NCBI Taxonomy" id="1037362"/>
    <lineage>
        <taxon>Bacteria</taxon>
        <taxon>Pseudomonadati</taxon>
        <taxon>Pseudomonadota</taxon>
        <taxon>Alphaproteobacteria</taxon>
        <taxon>Rhodobacterales</taxon>
        <taxon>Roseobacteraceae</taxon>
        <taxon>Pelagimonas</taxon>
    </lineage>
</organism>
<evidence type="ECO:0000313" key="2">
    <source>
        <dbReference type="EMBL" id="SMX26782.1"/>
    </source>
</evidence>
<dbReference type="Pfam" id="PF05494">
    <property type="entry name" value="MlaC"/>
    <property type="match status" value="1"/>
</dbReference>
<dbReference type="InterPro" id="IPR008869">
    <property type="entry name" value="MlaC/ttg2D"/>
</dbReference>
<dbReference type="PANTHER" id="PTHR36573:SF1">
    <property type="entry name" value="INTERMEMBRANE PHOSPHOLIPID TRANSPORT SYSTEM BINDING PROTEIN MLAC"/>
    <property type="match status" value="1"/>
</dbReference>
<dbReference type="OrthoDB" id="7839352at2"/>
<dbReference type="AlphaFoldDB" id="A0A238JA09"/>
<dbReference type="RefSeq" id="WP_099242858.1">
    <property type="nucleotide sequence ID" value="NZ_FXXP01000001.1"/>
</dbReference>
<evidence type="ECO:0000256" key="1">
    <source>
        <dbReference type="SAM" id="SignalP"/>
    </source>
</evidence>
<reference evidence="3" key="1">
    <citation type="submission" date="2017-05" db="EMBL/GenBank/DDBJ databases">
        <authorList>
            <person name="Rodrigo-Torres L."/>
            <person name="Arahal R. D."/>
            <person name="Lucena T."/>
        </authorList>
    </citation>
    <scope>NUCLEOTIDE SEQUENCE [LARGE SCALE GENOMIC DNA]</scope>
    <source>
        <strain evidence="3">CECT 8649</strain>
    </source>
</reference>
<dbReference type="InterPro" id="IPR006311">
    <property type="entry name" value="TAT_signal"/>
</dbReference>
<accession>A0A238JA09</accession>
<dbReference type="PANTHER" id="PTHR36573">
    <property type="entry name" value="INTERMEMBRANE PHOSPHOLIPID TRANSPORT SYSTEM BINDING PROTEIN MLAC"/>
    <property type="match status" value="1"/>
</dbReference>
<dbReference type="Proteomes" id="UP000225972">
    <property type="component" value="Unassembled WGS sequence"/>
</dbReference>
<keyword evidence="3" id="KW-1185">Reference proteome</keyword>
<name>A0A238JA09_9RHOB</name>
<proteinExistence type="predicted"/>